<dbReference type="SUPFAM" id="SSF55785">
    <property type="entry name" value="PYP-like sensor domain (PAS domain)"/>
    <property type="match status" value="1"/>
</dbReference>
<dbReference type="EMBL" id="UOEX01000360">
    <property type="protein sequence ID" value="VAW40950.1"/>
    <property type="molecule type" value="Genomic_DNA"/>
</dbReference>
<dbReference type="SUPFAM" id="SSF47384">
    <property type="entry name" value="Homodimeric domain of signal transducing histidine kinase"/>
    <property type="match status" value="1"/>
</dbReference>
<dbReference type="InterPro" id="IPR001789">
    <property type="entry name" value="Sig_transdc_resp-reg_receiver"/>
</dbReference>
<dbReference type="InterPro" id="IPR036890">
    <property type="entry name" value="HATPase_C_sf"/>
</dbReference>
<keyword evidence="3" id="KW-0547">Nucleotide-binding</keyword>
<evidence type="ECO:0000313" key="11">
    <source>
        <dbReference type="EMBL" id="VAW40950.1"/>
    </source>
</evidence>
<evidence type="ECO:0008006" key="12">
    <source>
        <dbReference type="Google" id="ProtNLM"/>
    </source>
</evidence>
<evidence type="ECO:0000256" key="1">
    <source>
        <dbReference type="ARBA" id="ARBA00022553"/>
    </source>
</evidence>
<dbReference type="SUPFAM" id="SSF55874">
    <property type="entry name" value="ATPase domain of HSP90 chaperone/DNA topoisomerase II/histidine kinase"/>
    <property type="match status" value="1"/>
</dbReference>
<gene>
    <name evidence="11" type="ORF">MNBD_DELTA03-235</name>
</gene>
<evidence type="ECO:0000256" key="4">
    <source>
        <dbReference type="ARBA" id="ARBA00022777"/>
    </source>
</evidence>
<evidence type="ECO:0000259" key="8">
    <source>
        <dbReference type="PROSITE" id="PS50110"/>
    </source>
</evidence>
<dbReference type="AlphaFoldDB" id="A0A3B0VK91"/>
<dbReference type="NCBIfam" id="TIGR00229">
    <property type="entry name" value="sensory_box"/>
    <property type="match status" value="1"/>
</dbReference>
<reference evidence="11" key="1">
    <citation type="submission" date="2018-06" db="EMBL/GenBank/DDBJ databases">
        <authorList>
            <person name="Zhirakovskaya E."/>
        </authorList>
    </citation>
    <scope>NUCLEOTIDE SEQUENCE</scope>
</reference>
<evidence type="ECO:0000256" key="2">
    <source>
        <dbReference type="ARBA" id="ARBA00022679"/>
    </source>
</evidence>
<dbReference type="Gene3D" id="3.30.450.40">
    <property type="match status" value="1"/>
</dbReference>
<accession>A0A3B0VK91</accession>
<dbReference type="InterPro" id="IPR003661">
    <property type="entry name" value="HisK_dim/P_dom"/>
</dbReference>
<dbReference type="InterPro" id="IPR003594">
    <property type="entry name" value="HATPase_dom"/>
</dbReference>
<dbReference type="SMART" id="SM00388">
    <property type="entry name" value="HisKA"/>
    <property type="match status" value="1"/>
</dbReference>
<dbReference type="Gene3D" id="3.30.450.20">
    <property type="entry name" value="PAS domain"/>
    <property type="match status" value="1"/>
</dbReference>
<dbReference type="InterPro" id="IPR004358">
    <property type="entry name" value="Sig_transdc_His_kin-like_C"/>
</dbReference>
<dbReference type="SUPFAM" id="SSF52172">
    <property type="entry name" value="CheY-like"/>
    <property type="match status" value="1"/>
</dbReference>
<keyword evidence="6" id="KW-0902">Two-component regulatory system</keyword>
<name>A0A3B0VK91_9ZZZZ</name>
<dbReference type="InterPro" id="IPR036097">
    <property type="entry name" value="HisK_dim/P_sf"/>
</dbReference>
<dbReference type="Gene3D" id="3.30.565.10">
    <property type="entry name" value="Histidine kinase-like ATPase, C-terminal domain"/>
    <property type="match status" value="1"/>
</dbReference>
<keyword evidence="1" id="KW-0597">Phosphoprotein</keyword>
<sequence length="685" mass="75886">MRRSNKDIQTVLSKVMRLAVSQEPFTDILRQFLKILTSLPHLNLINRGVLFLVDEEPPYNLRLRAAHNLSPRFNNLCRRIPLGHCLCGQCAAEGRIILADNSDPRYQKYTEASQSYGHYCIPIPGQNGSVLGVFTLYARLEDHYDPEIVELLQIAAIAIAGIIRLQRSAKKLTNSQHYAKAITNAAIDAIIMMDDRARVTLWNPAATRLFGYSEEEAVGRNVHDLIVPDNYSDAYRPALMSFLKKEPQEILARTVEVDARCRDGREIPVELSLSGVDINGRRHAVGIIRDIRRRRRAEEERMELDRQLQQSWRLEAIGTLAGGIAHDFNNITASVLGFANMALEELPPDSPIRSDLGHIISAGLRAKEITRQILTFSRGQDLHFSPLRLDLMLQETIKLLQASIPAAIKIELHIAQGCQTSIIADPLQIHQILMNLCANSYYAMRRHGGTIDISLRDTTLSEAEAAAIIGLSPGDYIQLSISDTGSGIPPEVLPKIFNPFFTTKPKPEGTGMGLAIVHGIVSKLNGAIQIKSSPGQGTTFIIYIPPCQAEAEPAAPKLPAMGGQERILLVDDEAPLAEITARALNKTGYKVTFKTDSIEALETFKARPDDFDIILTDQTMPNMTGIDLAVELLKIKAHIPIIMFTGIIDQDTMQYAKEIGIRKIILKPMELDKLSAAIQQLCGEG</sequence>
<dbReference type="GO" id="GO:0005524">
    <property type="term" value="F:ATP binding"/>
    <property type="evidence" value="ECO:0007669"/>
    <property type="project" value="UniProtKB-KW"/>
</dbReference>
<dbReference type="Pfam" id="PF00989">
    <property type="entry name" value="PAS"/>
    <property type="match status" value="1"/>
</dbReference>
<dbReference type="PANTHER" id="PTHR43065:SF46">
    <property type="entry name" value="C4-DICARBOXYLATE TRANSPORT SENSOR PROTEIN DCTB"/>
    <property type="match status" value="1"/>
</dbReference>
<dbReference type="GO" id="GO:0006355">
    <property type="term" value="P:regulation of DNA-templated transcription"/>
    <property type="evidence" value="ECO:0007669"/>
    <property type="project" value="InterPro"/>
</dbReference>
<feature type="domain" description="Histidine kinase" evidence="7">
    <location>
        <begin position="323"/>
        <end position="548"/>
    </location>
</feature>
<dbReference type="CDD" id="cd00130">
    <property type="entry name" value="PAS"/>
    <property type="match status" value="1"/>
</dbReference>
<dbReference type="SMART" id="SM00091">
    <property type="entry name" value="PAS"/>
    <property type="match status" value="1"/>
</dbReference>
<evidence type="ECO:0000256" key="3">
    <source>
        <dbReference type="ARBA" id="ARBA00022741"/>
    </source>
</evidence>
<dbReference type="Pfam" id="PF13185">
    <property type="entry name" value="GAF_2"/>
    <property type="match status" value="1"/>
</dbReference>
<organism evidence="11">
    <name type="scientific">hydrothermal vent metagenome</name>
    <dbReference type="NCBI Taxonomy" id="652676"/>
    <lineage>
        <taxon>unclassified sequences</taxon>
        <taxon>metagenomes</taxon>
        <taxon>ecological metagenomes</taxon>
    </lineage>
</organism>
<keyword evidence="2" id="KW-0808">Transferase</keyword>
<dbReference type="InterPro" id="IPR013767">
    <property type="entry name" value="PAS_fold"/>
</dbReference>
<dbReference type="InterPro" id="IPR035965">
    <property type="entry name" value="PAS-like_dom_sf"/>
</dbReference>
<feature type="domain" description="PAS" evidence="9">
    <location>
        <begin position="175"/>
        <end position="246"/>
    </location>
</feature>
<dbReference type="InterPro" id="IPR011006">
    <property type="entry name" value="CheY-like_superfamily"/>
</dbReference>
<dbReference type="PROSITE" id="PS50110">
    <property type="entry name" value="RESPONSE_REGULATORY"/>
    <property type="match status" value="1"/>
</dbReference>
<dbReference type="Gene3D" id="1.10.287.130">
    <property type="match status" value="1"/>
</dbReference>
<dbReference type="Gene3D" id="3.40.50.2300">
    <property type="match status" value="1"/>
</dbReference>
<dbReference type="InterPro" id="IPR029016">
    <property type="entry name" value="GAF-like_dom_sf"/>
</dbReference>
<dbReference type="PROSITE" id="PS50113">
    <property type="entry name" value="PAC"/>
    <property type="match status" value="1"/>
</dbReference>
<dbReference type="InterPro" id="IPR000700">
    <property type="entry name" value="PAS-assoc_C"/>
</dbReference>
<dbReference type="SMART" id="SM00448">
    <property type="entry name" value="REC"/>
    <property type="match status" value="1"/>
</dbReference>
<dbReference type="PRINTS" id="PR00344">
    <property type="entry name" value="BCTRLSENSOR"/>
</dbReference>
<evidence type="ECO:0000256" key="6">
    <source>
        <dbReference type="ARBA" id="ARBA00023012"/>
    </source>
</evidence>
<dbReference type="CDD" id="cd17546">
    <property type="entry name" value="REC_hyHK_CKI1_RcsC-like"/>
    <property type="match status" value="1"/>
</dbReference>
<dbReference type="PANTHER" id="PTHR43065">
    <property type="entry name" value="SENSOR HISTIDINE KINASE"/>
    <property type="match status" value="1"/>
</dbReference>
<dbReference type="PROSITE" id="PS50109">
    <property type="entry name" value="HIS_KIN"/>
    <property type="match status" value="1"/>
</dbReference>
<proteinExistence type="predicted"/>
<dbReference type="Pfam" id="PF00072">
    <property type="entry name" value="Response_reg"/>
    <property type="match status" value="1"/>
</dbReference>
<feature type="domain" description="Response regulatory" evidence="8">
    <location>
        <begin position="566"/>
        <end position="682"/>
    </location>
</feature>
<dbReference type="SMART" id="SM00387">
    <property type="entry name" value="HATPase_c"/>
    <property type="match status" value="1"/>
</dbReference>
<feature type="domain" description="PAC" evidence="10">
    <location>
        <begin position="253"/>
        <end position="303"/>
    </location>
</feature>
<evidence type="ECO:0000259" key="10">
    <source>
        <dbReference type="PROSITE" id="PS50113"/>
    </source>
</evidence>
<dbReference type="InterPro" id="IPR005467">
    <property type="entry name" value="His_kinase_dom"/>
</dbReference>
<dbReference type="InterPro" id="IPR003018">
    <property type="entry name" value="GAF"/>
</dbReference>
<keyword evidence="4" id="KW-0418">Kinase</keyword>
<dbReference type="PROSITE" id="PS50112">
    <property type="entry name" value="PAS"/>
    <property type="match status" value="1"/>
</dbReference>
<dbReference type="SMART" id="SM00065">
    <property type="entry name" value="GAF"/>
    <property type="match status" value="1"/>
</dbReference>
<dbReference type="SUPFAM" id="SSF55781">
    <property type="entry name" value="GAF domain-like"/>
    <property type="match status" value="1"/>
</dbReference>
<evidence type="ECO:0000256" key="5">
    <source>
        <dbReference type="ARBA" id="ARBA00022840"/>
    </source>
</evidence>
<dbReference type="GO" id="GO:0000155">
    <property type="term" value="F:phosphorelay sensor kinase activity"/>
    <property type="evidence" value="ECO:0007669"/>
    <property type="project" value="InterPro"/>
</dbReference>
<keyword evidence="5" id="KW-0067">ATP-binding</keyword>
<protein>
    <recommendedName>
        <fullName evidence="12">Histidine kinase</fullName>
    </recommendedName>
</protein>
<evidence type="ECO:0000259" key="7">
    <source>
        <dbReference type="PROSITE" id="PS50109"/>
    </source>
</evidence>
<dbReference type="InterPro" id="IPR000014">
    <property type="entry name" value="PAS"/>
</dbReference>
<evidence type="ECO:0000259" key="9">
    <source>
        <dbReference type="PROSITE" id="PS50112"/>
    </source>
</evidence>
<dbReference type="Pfam" id="PF02518">
    <property type="entry name" value="HATPase_c"/>
    <property type="match status" value="1"/>
</dbReference>